<evidence type="ECO:0000256" key="6">
    <source>
        <dbReference type="SAM" id="MobiDB-lite"/>
    </source>
</evidence>
<dbReference type="InterPro" id="IPR033290">
    <property type="entry name" value="CCDC39"/>
</dbReference>
<comment type="function">
    <text evidence="4">Required for assembly of dynein regulatory complex (DRC) and inner dynein arm (IDA) complexes, which are responsible for ciliary beat regulation, thereby playing a central role in motility in cilia and flagella. Probably acts together with CCDC40 to form a molecular ruler that determines the 96 nanometer (nm) repeat length and arrangements of components in cilia and flagella. Not required for outer dynein arm complexes assembly.</text>
</comment>
<evidence type="ECO:0000256" key="3">
    <source>
        <dbReference type="ARBA" id="ARBA00023054"/>
    </source>
</evidence>
<dbReference type="EMBL" id="UFQS01000097">
    <property type="protein sequence ID" value="SSW99432.1"/>
    <property type="molecule type" value="Genomic_DNA"/>
</dbReference>
<dbReference type="GO" id="GO:0060285">
    <property type="term" value="P:cilium-dependent cell motility"/>
    <property type="evidence" value="ECO:0007669"/>
    <property type="project" value="TreeGrafter"/>
</dbReference>
<sequence>MSQIVNKNTIITDVVQLMGLTVEEGNSFIPIANEENKALVELINSMMKSKTDKTVVVNYYNGRLDKLRQSLTGVELELSQNLKLISAYKNQLSAEDHLCKLADREESRLFQQIEEIQKNQSKLDQHDKIVRTKIVELNQNMEFLSENIQMTKDMLVEWKEVIDNNQETNDLIEKYCKIDTTRAEALDSKRRITQTAIDKQRKILVSGSEEQKSLEQTLERTSQLYRQAHLERRNMVTTWKEAVTQMSQREKDIKDAENEIEKSRELTKIKEERLKQVTQKYEIQMLDNKELELHMEDLNSGHSTLKQNFTSLQETLQTNESELNSLRNEVQNIANKLANQRALNKKLVQEETDKEAACRKSVGELEALKKKHENFKSKKMNAQERLKQLDDFVEAEEKQIKSIEDEMSRLKGALFRAEQQLHKLQEQEKLMDTEAHAIKSSIGRVKVNNKNDIKELSRQWDIAYHLEYNIQQAEIRIDNMKGSKSPDEDLKLDDQIRSLEMTLQAKKQSLNQISSQTTKMEDDLRKMTFEFNNGSNEMEKLSGKLKEKKLTVEGGEKMFKSTTVETQEHLVELSLMRMRVKQMERALAKQDDKAYTLEKHKMELEAAISERLLDIKAQTEMLMLNRKYLVEERSQLKADIAERNMKIDALKKRYECAMDLLGKNEDGSLVTATQIKIENAQEKYILLKEGNDLNEKVLKAESDIKVMENTLRLMNLSNDQYKKSFEKVEDNSAELKNLNDLQNEYCKLLNQLKNLRTSLTNKMHKLDETTTKKEQIEKDLDEAERNRLDSNDTLLKIQKEFIDQREKLERAERELKLAIKAVRRKYVDSDFIRLFERDLNTRELEERDNSALQQLADCVEAYTEMGPSVTRYLYEKGLKMPSRAPVWRSVESMSEYSLRVDRVCSRISQRSFMSSTSSQPSTTSNITKGTTRTSAGMSVVNLDFMSNDGNLCQRSIRAGKSQKDKSKSSKF</sequence>
<feature type="coiled-coil region" evidence="5">
    <location>
        <begin position="718"/>
        <end position="825"/>
    </location>
</feature>
<evidence type="ECO:0000256" key="5">
    <source>
        <dbReference type="SAM" id="Coils"/>
    </source>
</evidence>
<evidence type="ECO:0000313" key="7">
    <source>
        <dbReference type="EMBL" id="SSW99432.1"/>
    </source>
</evidence>
<feature type="coiled-coil region" evidence="5">
    <location>
        <begin position="309"/>
        <end position="434"/>
    </location>
</feature>
<feature type="coiled-coil region" evidence="5">
    <location>
        <begin position="246"/>
        <end position="273"/>
    </location>
</feature>
<proteinExistence type="inferred from homology"/>
<protein>
    <recommendedName>
        <fullName evidence="2">Coiled-coil domain-containing protein 39</fullName>
    </recommendedName>
</protein>
<dbReference type="GO" id="GO:0060287">
    <property type="term" value="P:epithelial cilium movement involved in determination of left/right asymmetry"/>
    <property type="evidence" value="ECO:0007669"/>
    <property type="project" value="TreeGrafter"/>
</dbReference>
<dbReference type="Gene3D" id="1.10.287.1490">
    <property type="match status" value="1"/>
</dbReference>
<dbReference type="PANTHER" id="PTHR18962">
    <property type="entry name" value="COILED-COIL DOMAIN-CONTAINING PROTEIN 39"/>
    <property type="match status" value="1"/>
</dbReference>
<comment type="similarity">
    <text evidence="1">Belongs to the CCDC39 family.</text>
</comment>
<reference evidence="8" key="2">
    <citation type="submission" date="2018-07" db="EMBL/GenBank/DDBJ databases">
        <authorList>
            <person name="Quirk P.G."/>
            <person name="Krulwich T.A."/>
        </authorList>
    </citation>
    <scope>NUCLEOTIDE SEQUENCE</scope>
</reference>
<gene>
    <name evidence="8" type="primary">CSON015433</name>
</gene>
<evidence type="ECO:0000313" key="8">
    <source>
        <dbReference type="EMBL" id="SSX19812.1"/>
    </source>
</evidence>
<dbReference type="GO" id="GO:0036159">
    <property type="term" value="P:inner dynein arm assembly"/>
    <property type="evidence" value="ECO:0007669"/>
    <property type="project" value="InterPro"/>
</dbReference>
<keyword evidence="3 5" id="KW-0175">Coiled coil</keyword>
<dbReference type="AlphaFoldDB" id="A0A336LP20"/>
<name>A0A336LP20_CULSO</name>
<evidence type="ECO:0000256" key="1">
    <source>
        <dbReference type="ARBA" id="ARBA00005805"/>
    </source>
</evidence>
<dbReference type="Pfam" id="PF24161">
    <property type="entry name" value="CCDC39"/>
    <property type="match status" value="1"/>
</dbReference>
<organism evidence="8">
    <name type="scientific">Culicoides sonorensis</name>
    <name type="common">Biting midge</name>
    <dbReference type="NCBI Taxonomy" id="179676"/>
    <lineage>
        <taxon>Eukaryota</taxon>
        <taxon>Metazoa</taxon>
        <taxon>Ecdysozoa</taxon>
        <taxon>Arthropoda</taxon>
        <taxon>Hexapoda</taxon>
        <taxon>Insecta</taxon>
        <taxon>Pterygota</taxon>
        <taxon>Neoptera</taxon>
        <taxon>Endopterygota</taxon>
        <taxon>Diptera</taxon>
        <taxon>Nematocera</taxon>
        <taxon>Chironomoidea</taxon>
        <taxon>Ceratopogonidae</taxon>
        <taxon>Ceratopogoninae</taxon>
        <taxon>Culicoides</taxon>
        <taxon>Monoculicoides</taxon>
    </lineage>
</organism>
<feature type="compositionally biased region" description="Low complexity" evidence="6">
    <location>
        <begin position="911"/>
        <end position="927"/>
    </location>
</feature>
<accession>A0A336LP20</accession>
<dbReference type="OMA" id="NSKNCDE"/>
<dbReference type="GO" id="GO:0005576">
    <property type="term" value="C:extracellular region"/>
    <property type="evidence" value="ECO:0007669"/>
    <property type="project" value="GOC"/>
</dbReference>
<dbReference type="VEuPathDB" id="VectorBase:CSON015433"/>
<reference evidence="7" key="1">
    <citation type="submission" date="2018-04" db="EMBL/GenBank/DDBJ databases">
        <authorList>
            <person name="Go L.Y."/>
            <person name="Mitchell J.A."/>
        </authorList>
    </citation>
    <scope>NUCLEOTIDE SEQUENCE</scope>
    <source>
        <tissue evidence="7">Whole organism</tissue>
    </source>
</reference>
<dbReference type="GO" id="GO:0005930">
    <property type="term" value="C:axoneme"/>
    <property type="evidence" value="ECO:0007669"/>
    <property type="project" value="InterPro"/>
</dbReference>
<dbReference type="EMBL" id="UFQT01000097">
    <property type="protein sequence ID" value="SSX19812.1"/>
    <property type="molecule type" value="Genomic_DNA"/>
</dbReference>
<evidence type="ECO:0000256" key="2">
    <source>
        <dbReference type="ARBA" id="ARBA00016725"/>
    </source>
</evidence>
<feature type="region of interest" description="Disordered" evidence="6">
    <location>
        <begin position="911"/>
        <end position="932"/>
    </location>
</feature>
<dbReference type="PANTHER" id="PTHR18962:SF0">
    <property type="entry name" value="COILED-COIL DOMAIN-CONTAINING PROTEIN 39"/>
    <property type="match status" value="1"/>
</dbReference>
<evidence type="ECO:0000256" key="4">
    <source>
        <dbReference type="ARBA" id="ARBA00045182"/>
    </source>
</evidence>